<comment type="similarity">
    <text evidence="1">Belongs to the VgrG protein family.</text>
</comment>
<dbReference type="SUPFAM" id="SSF69279">
    <property type="entry name" value="Phage tail proteins"/>
    <property type="match status" value="2"/>
</dbReference>
<dbReference type="InterPro" id="IPR006533">
    <property type="entry name" value="T6SS_Vgr_RhsGE"/>
</dbReference>
<organism evidence="6 7">
    <name type="scientific">Burkholderia semiarida</name>
    <dbReference type="NCBI Taxonomy" id="2843303"/>
    <lineage>
        <taxon>Bacteria</taxon>
        <taxon>Pseudomonadati</taxon>
        <taxon>Pseudomonadota</taxon>
        <taxon>Betaproteobacteria</taxon>
        <taxon>Burkholderiales</taxon>
        <taxon>Burkholderiaceae</taxon>
        <taxon>Burkholderia</taxon>
        <taxon>Burkholderia cepacia complex</taxon>
    </lineage>
</organism>
<dbReference type="InterPro" id="IPR028244">
    <property type="entry name" value="T6SS_Rhs_Vgr_dom"/>
</dbReference>
<evidence type="ECO:0000259" key="4">
    <source>
        <dbReference type="Pfam" id="PF10106"/>
    </source>
</evidence>
<comment type="caution">
    <text evidence="6">The sequence shown here is derived from an EMBL/GenBank/DDBJ whole genome shotgun (WGS) entry which is preliminary data.</text>
</comment>
<evidence type="ECO:0000313" key="6">
    <source>
        <dbReference type="EMBL" id="MFH5253980.1"/>
    </source>
</evidence>
<evidence type="ECO:0000256" key="1">
    <source>
        <dbReference type="ARBA" id="ARBA00005558"/>
    </source>
</evidence>
<dbReference type="Gene3D" id="3.55.50.10">
    <property type="entry name" value="Baseplate protein-like domains"/>
    <property type="match status" value="1"/>
</dbReference>
<proteinExistence type="inferred from homology"/>
<keyword evidence="7" id="KW-1185">Reference proteome</keyword>
<feature type="domain" description="DUF2345" evidence="4">
    <location>
        <begin position="672"/>
        <end position="820"/>
    </location>
</feature>
<dbReference type="Gene3D" id="2.40.50.230">
    <property type="entry name" value="Gp5 N-terminal domain"/>
    <property type="match status" value="1"/>
</dbReference>
<dbReference type="Proteomes" id="UP001609186">
    <property type="component" value="Unassembled WGS sequence"/>
</dbReference>
<dbReference type="Gene3D" id="2.30.110.50">
    <property type="match status" value="1"/>
</dbReference>
<dbReference type="SUPFAM" id="SSF69255">
    <property type="entry name" value="gp5 N-terminal domain-like"/>
    <property type="match status" value="1"/>
</dbReference>
<reference evidence="6 7" key="1">
    <citation type="submission" date="2024-10" db="EMBL/GenBank/DDBJ databases">
        <title>Burkholderia semiarida in Mexico.</title>
        <authorList>
            <person name="Estrada P."/>
        </authorList>
    </citation>
    <scope>NUCLEOTIDE SEQUENCE [LARGE SCALE GENOMIC DNA]</scope>
    <source>
        <strain evidence="6 7">CLM7-1</strain>
    </source>
</reference>
<protein>
    <submittedName>
        <fullName evidence="6">Type VI secretion system Vgr family protein</fullName>
    </submittedName>
</protein>
<dbReference type="Pfam" id="PF10106">
    <property type="entry name" value="DUF2345"/>
    <property type="match status" value="1"/>
</dbReference>
<dbReference type="EMBL" id="JBIMPM010000029">
    <property type="protein sequence ID" value="MFH5253980.1"/>
    <property type="molecule type" value="Genomic_DNA"/>
</dbReference>
<feature type="region of interest" description="Disordered" evidence="2">
    <location>
        <begin position="246"/>
        <end position="269"/>
    </location>
</feature>
<dbReference type="Pfam" id="PF04717">
    <property type="entry name" value="Phage_base_V"/>
    <property type="match status" value="1"/>
</dbReference>
<evidence type="ECO:0000259" key="5">
    <source>
        <dbReference type="Pfam" id="PF13296"/>
    </source>
</evidence>
<dbReference type="Pfam" id="PF13296">
    <property type="entry name" value="T6SS_Vgr"/>
    <property type="match status" value="1"/>
</dbReference>
<dbReference type="Gene3D" id="4.10.220.110">
    <property type="match status" value="1"/>
</dbReference>
<evidence type="ECO:0000259" key="3">
    <source>
        <dbReference type="Pfam" id="PF04717"/>
    </source>
</evidence>
<accession>A0ABW7L7L5</accession>
<dbReference type="Pfam" id="PF05954">
    <property type="entry name" value="Phage_GPD"/>
    <property type="match status" value="1"/>
</dbReference>
<dbReference type="InterPro" id="IPR037026">
    <property type="entry name" value="Vgr_OB-fold_dom_sf"/>
</dbReference>
<dbReference type="InterPro" id="IPR018769">
    <property type="entry name" value="VgrG2_DUF2345"/>
</dbReference>
<dbReference type="RefSeq" id="WP_395130253.1">
    <property type="nucleotide sequence ID" value="NZ_JBIMPM010000029.1"/>
</dbReference>
<gene>
    <name evidence="6" type="ORF">ACGTRS_22385</name>
</gene>
<evidence type="ECO:0000256" key="2">
    <source>
        <dbReference type="SAM" id="MobiDB-lite"/>
    </source>
</evidence>
<name>A0ABW7L7L5_9BURK</name>
<dbReference type="NCBIfam" id="TIGR01646">
    <property type="entry name" value="vgr_GE"/>
    <property type="match status" value="1"/>
</dbReference>
<dbReference type="InterPro" id="IPR006531">
    <property type="entry name" value="Gp5/Vgr_OB"/>
</dbReference>
<dbReference type="InterPro" id="IPR017847">
    <property type="entry name" value="T6SS_RhsGE_Vgr_subset"/>
</dbReference>
<feature type="compositionally biased region" description="Polar residues" evidence="2">
    <location>
        <begin position="252"/>
        <end position="262"/>
    </location>
</feature>
<sequence>MNVTELAQAIRGGLIQQDRLLKTDIPSLPNNALVPRRAVTRSKLGRDFSVTLDLVSTASDVELKTLIAQPITLWIQRADKSYLPINGYIHTARRLGADGSLSSYQLSFASWMHFLKFRSDMRYWQDQPVDAILADVFDTHPQAKGRYQFALSKPLPSRSYCRQSETDWNFVHRLMEDEGLFGFWRHSEDGKAHTFVITDDLHTVDALSPNTVRFDRSGSGTETAGFTQWTASRTLQSTLHTTRTFDYKSPSAAGNPNGTSLPTKADQGDLPGQAEIYEYTGAYTYSGQDRGEHLSKIRLEEWESRAKRFFGVGGVRSIDAGRRFTLVDHPEHDRDAASDREFAAIGVTRYIENNLPVSDHEASFPHSLQAELAQVKAGRGEVAAFEVGHDDGSAGFYLVEVEAQRASVPYRSPFEHRKPEMQLETAIVVGPKGEEVYTDELNRIKVMFVWDRQSEGRETASCWMRVVQSDTGGGYGGVHIPRVGEEVLIGYIGGDCDRPIVMHRVYNGVAKPQWHSDGILSGFRSKEYAGSGHNEMVLDDATGQNRARLFSSSGNSLLHLGYLIEQNGNTRGAYLGSGFDLRTDAYGAMRAGQGLYVTTHPKRANSQPLDVSEAKQQLANAEGLIESMSQVSEMHQAESLGAGHDALKQFTDATRNSVAGATTGGGRTAGGGRGNANAFKEPVMLFASPAGIGVASQQSVHVASDRQTNIVSGESTFITSGKSLIAGIRDRISLFAQNAGMKLLAGKGKVEVQAHVDNVELTAQKTVKVMAATEAVDVAAKQEILLTSGGAYIRIKGGSIEIHAPGKVDFKGAQHQFAGPTSMPYTLPALPVLVTPQVYSQRVEVKRMLGQEFGIPLGRVPYAFKDESGAVVSSGLLDSNGMTSRVFTRNESNLKLYVGDDPWRMFIDSAHFAEHDDTTQV</sequence>
<evidence type="ECO:0000313" key="7">
    <source>
        <dbReference type="Proteomes" id="UP001609186"/>
    </source>
</evidence>
<dbReference type="NCBIfam" id="TIGR03361">
    <property type="entry name" value="VI_Rhs_Vgr"/>
    <property type="match status" value="1"/>
</dbReference>
<feature type="domain" description="Putative type VI secretion system Rhs element associated Vgr" evidence="5">
    <location>
        <begin position="526"/>
        <end position="630"/>
    </location>
</feature>
<feature type="domain" description="Gp5/Type VI secretion system Vgr protein OB-fold" evidence="3">
    <location>
        <begin position="439"/>
        <end position="506"/>
    </location>
</feature>